<dbReference type="AlphaFoldDB" id="X0SK18"/>
<evidence type="ECO:0000313" key="1">
    <source>
        <dbReference type="EMBL" id="GAF81428.1"/>
    </source>
</evidence>
<accession>X0SK18</accession>
<sequence length="32" mass="3847">YNLKKHLTKIRARIIGLAGRRYSIGKKRMKFE</sequence>
<proteinExistence type="predicted"/>
<protein>
    <submittedName>
        <fullName evidence="1">Uncharacterized protein</fullName>
    </submittedName>
</protein>
<comment type="caution">
    <text evidence="1">The sequence shown here is derived from an EMBL/GenBank/DDBJ whole genome shotgun (WGS) entry which is preliminary data.</text>
</comment>
<organism evidence="1">
    <name type="scientific">marine sediment metagenome</name>
    <dbReference type="NCBI Taxonomy" id="412755"/>
    <lineage>
        <taxon>unclassified sequences</taxon>
        <taxon>metagenomes</taxon>
        <taxon>ecological metagenomes</taxon>
    </lineage>
</organism>
<feature type="non-terminal residue" evidence="1">
    <location>
        <position position="1"/>
    </location>
</feature>
<reference evidence="1" key="1">
    <citation type="journal article" date="2014" name="Front. Microbiol.">
        <title>High frequency of phylogenetically diverse reductive dehalogenase-homologous genes in deep subseafloor sedimentary metagenomes.</title>
        <authorList>
            <person name="Kawai M."/>
            <person name="Futagami T."/>
            <person name="Toyoda A."/>
            <person name="Takaki Y."/>
            <person name="Nishi S."/>
            <person name="Hori S."/>
            <person name="Arai W."/>
            <person name="Tsubouchi T."/>
            <person name="Morono Y."/>
            <person name="Uchiyama I."/>
            <person name="Ito T."/>
            <person name="Fujiyama A."/>
            <person name="Inagaki F."/>
            <person name="Takami H."/>
        </authorList>
    </citation>
    <scope>NUCLEOTIDE SEQUENCE</scope>
    <source>
        <strain evidence="1">Expedition CK06-06</strain>
    </source>
</reference>
<name>X0SK18_9ZZZZ</name>
<gene>
    <name evidence="1" type="ORF">S01H1_01600</name>
</gene>
<dbReference type="EMBL" id="BARS01000707">
    <property type="protein sequence ID" value="GAF81428.1"/>
    <property type="molecule type" value="Genomic_DNA"/>
</dbReference>